<evidence type="ECO:0000256" key="5">
    <source>
        <dbReference type="ARBA" id="ARBA00022553"/>
    </source>
</evidence>
<dbReference type="PROSITE" id="PS50109">
    <property type="entry name" value="HIS_KIN"/>
    <property type="match status" value="1"/>
</dbReference>
<dbReference type="Proteomes" id="UP000784880">
    <property type="component" value="Unassembled WGS sequence"/>
</dbReference>
<gene>
    <name evidence="15" type="ORF">KS419_06510</name>
</gene>
<feature type="domain" description="Histidine kinase" evidence="13">
    <location>
        <begin position="257"/>
        <end position="476"/>
    </location>
</feature>
<keyword evidence="5" id="KW-0597">Phosphoprotein</keyword>
<dbReference type="PANTHER" id="PTHR45453:SF1">
    <property type="entry name" value="PHOSPHATE REGULON SENSOR PROTEIN PHOR"/>
    <property type="match status" value="1"/>
</dbReference>
<feature type="transmembrane region" description="Helical" evidence="12">
    <location>
        <begin position="21"/>
        <end position="40"/>
    </location>
</feature>
<evidence type="ECO:0000256" key="12">
    <source>
        <dbReference type="SAM" id="Phobius"/>
    </source>
</evidence>
<evidence type="ECO:0000259" key="14">
    <source>
        <dbReference type="PROSITE" id="PS50885"/>
    </source>
</evidence>
<dbReference type="Pfam" id="PF00512">
    <property type="entry name" value="HisKA"/>
    <property type="match status" value="1"/>
</dbReference>
<keyword evidence="6" id="KW-0808">Transferase</keyword>
<keyword evidence="10" id="KW-0902">Two-component regulatory system</keyword>
<dbReference type="EC" id="2.7.13.3" evidence="3"/>
<evidence type="ECO:0000256" key="1">
    <source>
        <dbReference type="ARBA" id="ARBA00000085"/>
    </source>
</evidence>
<dbReference type="InterPro" id="IPR003661">
    <property type="entry name" value="HisK_dim/P_dom"/>
</dbReference>
<evidence type="ECO:0000256" key="7">
    <source>
        <dbReference type="ARBA" id="ARBA00022741"/>
    </source>
</evidence>
<comment type="subcellular location">
    <subcellularLocation>
        <location evidence="2">Cell membrane</location>
    </subcellularLocation>
</comment>
<dbReference type="CDD" id="cd00075">
    <property type="entry name" value="HATPase"/>
    <property type="match status" value="1"/>
</dbReference>
<reference evidence="15 16" key="1">
    <citation type="submission" date="2021-06" db="EMBL/GenBank/DDBJ databases">
        <title>Bacillus sp. RD4P76, an endophyte from a halophyte.</title>
        <authorList>
            <person name="Sun J.-Q."/>
        </authorList>
    </citation>
    <scope>NUCLEOTIDE SEQUENCE [LARGE SCALE GENOMIC DNA]</scope>
    <source>
        <strain evidence="15 16">CGMCC 1.15917</strain>
    </source>
</reference>
<dbReference type="SMART" id="SM00304">
    <property type="entry name" value="HAMP"/>
    <property type="match status" value="1"/>
</dbReference>
<dbReference type="SMART" id="SM00388">
    <property type="entry name" value="HisKA"/>
    <property type="match status" value="1"/>
</dbReference>
<comment type="catalytic activity">
    <reaction evidence="1">
        <text>ATP + protein L-histidine = ADP + protein N-phospho-L-histidine.</text>
        <dbReference type="EC" id="2.7.13.3"/>
    </reaction>
</comment>
<dbReference type="Pfam" id="PF02518">
    <property type="entry name" value="HATPase_c"/>
    <property type="match status" value="1"/>
</dbReference>
<dbReference type="Pfam" id="PF00672">
    <property type="entry name" value="HAMP"/>
    <property type="match status" value="1"/>
</dbReference>
<keyword evidence="11 12" id="KW-0472">Membrane</keyword>
<organism evidence="15 16">
    <name type="scientific">Evansella tamaricis</name>
    <dbReference type="NCBI Taxonomy" id="2069301"/>
    <lineage>
        <taxon>Bacteria</taxon>
        <taxon>Bacillati</taxon>
        <taxon>Bacillota</taxon>
        <taxon>Bacilli</taxon>
        <taxon>Bacillales</taxon>
        <taxon>Bacillaceae</taxon>
        <taxon>Evansella</taxon>
    </lineage>
</organism>
<dbReference type="SMART" id="SM00387">
    <property type="entry name" value="HATPase_c"/>
    <property type="match status" value="1"/>
</dbReference>
<keyword evidence="16" id="KW-1185">Reference proteome</keyword>
<keyword evidence="8 15" id="KW-0418">Kinase</keyword>
<dbReference type="PROSITE" id="PS50885">
    <property type="entry name" value="HAMP"/>
    <property type="match status" value="1"/>
</dbReference>
<evidence type="ECO:0000256" key="4">
    <source>
        <dbReference type="ARBA" id="ARBA00022475"/>
    </source>
</evidence>
<evidence type="ECO:0000256" key="3">
    <source>
        <dbReference type="ARBA" id="ARBA00012438"/>
    </source>
</evidence>
<sequence length="485" mass="55339">MLNHPKSKQKTTLLRYWTTRYVITLCVGLVIIGIISALWIRQSTIEHRLHTMTIIAEEWANRIIHNDQDQLETRGGELPEFQPERFNSNIYITNLDGRIIQQRTIGFQFVRAIPQDILQKDNETQKIQLSGRRGETETLYLVKVPVIWETIHIGWVVVTQPEREVAAVDQEYHLLIVMLISLALLGWGVIYYISRKLSDPIKSVASAAKQIQAGEYTVKLNENDINEKEVYELVHSFKDMAGRLDQLEAIRTELLAGVTHELKTPVTSISGLLQALKDEVVTGEEAAEFLDISLKETNRMQMMIRDLLEFNSFASGQFPVKKEWESINHVVFDIVNQWNLTEGNNNWHPRVIVNPLENDVSIPVDILRLQQIIINLLNNAKQALEGEGEITISLNLNQDFVVIFVEDTGAGIPQSDQEMIFERFYRGENKKYKVRGLGLGLPFSKMLAKAHNGDLQLVESKPHDGTTFKIELPRNDSGNIVEKKG</sequence>
<evidence type="ECO:0000259" key="13">
    <source>
        <dbReference type="PROSITE" id="PS50109"/>
    </source>
</evidence>
<dbReference type="PANTHER" id="PTHR45453">
    <property type="entry name" value="PHOSPHATE REGULON SENSOR PROTEIN PHOR"/>
    <property type="match status" value="1"/>
</dbReference>
<evidence type="ECO:0000256" key="6">
    <source>
        <dbReference type="ARBA" id="ARBA00022679"/>
    </source>
</evidence>
<accession>A0ABS6JCH3</accession>
<evidence type="ECO:0000313" key="15">
    <source>
        <dbReference type="EMBL" id="MBU9711379.1"/>
    </source>
</evidence>
<keyword evidence="12" id="KW-1133">Transmembrane helix</keyword>
<feature type="domain" description="HAMP" evidence="14">
    <location>
        <begin position="195"/>
        <end position="249"/>
    </location>
</feature>
<dbReference type="InterPro" id="IPR005467">
    <property type="entry name" value="His_kinase_dom"/>
</dbReference>
<evidence type="ECO:0000256" key="9">
    <source>
        <dbReference type="ARBA" id="ARBA00022840"/>
    </source>
</evidence>
<dbReference type="RefSeq" id="WP_217065260.1">
    <property type="nucleotide sequence ID" value="NZ_JAHQCS010000069.1"/>
</dbReference>
<protein>
    <recommendedName>
        <fullName evidence="3">histidine kinase</fullName>
        <ecNumber evidence="3">2.7.13.3</ecNumber>
    </recommendedName>
</protein>
<comment type="caution">
    <text evidence="15">The sequence shown here is derived from an EMBL/GenBank/DDBJ whole genome shotgun (WGS) entry which is preliminary data.</text>
</comment>
<dbReference type="EMBL" id="JAHQCS010000069">
    <property type="protein sequence ID" value="MBU9711379.1"/>
    <property type="molecule type" value="Genomic_DNA"/>
</dbReference>
<keyword evidence="4" id="KW-1003">Cell membrane</keyword>
<evidence type="ECO:0000256" key="8">
    <source>
        <dbReference type="ARBA" id="ARBA00022777"/>
    </source>
</evidence>
<dbReference type="CDD" id="cd06225">
    <property type="entry name" value="HAMP"/>
    <property type="match status" value="1"/>
</dbReference>
<evidence type="ECO:0000256" key="10">
    <source>
        <dbReference type="ARBA" id="ARBA00023012"/>
    </source>
</evidence>
<keyword evidence="9" id="KW-0067">ATP-binding</keyword>
<keyword evidence="12" id="KW-0812">Transmembrane</keyword>
<dbReference type="InterPro" id="IPR003660">
    <property type="entry name" value="HAMP_dom"/>
</dbReference>
<evidence type="ECO:0000256" key="11">
    <source>
        <dbReference type="ARBA" id="ARBA00023136"/>
    </source>
</evidence>
<evidence type="ECO:0000256" key="2">
    <source>
        <dbReference type="ARBA" id="ARBA00004236"/>
    </source>
</evidence>
<dbReference type="InterPro" id="IPR003594">
    <property type="entry name" value="HATPase_dom"/>
</dbReference>
<dbReference type="InterPro" id="IPR050351">
    <property type="entry name" value="BphY/WalK/GraS-like"/>
</dbReference>
<dbReference type="CDD" id="cd00082">
    <property type="entry name" value="HisKA"/>
    <property type="match status" value="1"/>
</dbReference>
<evidence type="ECO:0000313" key="16">
    <source>
        <dbReference type="Proteomes" id="UP000784880"/>
    </source>
</evidence>
<feature type="transmembrane region" description="Helical" evidence="12">
    <location>
        <begin position="172"/>
        <end position="193"/>
    </location>
</feature>
<keyword evidence="7" id="KW-0547">Nucleotide-binding</keyword>
<dbReference type="GO" id="GO:0016301">
    <property type="term" value="F:kinase activity"/>
    <property type="evidence" value="ECO:0007669"/>
    <property type="project" value="UniProtKB-KW"/>
</dbReference>
<name>A0ABS6JCH3_9BACI</name>
<proteinExistence type="predicted"/>